<proteinExistence type="inferred from homology"/>
<keyword evidence="2" id="KW-0328">Glycosyltransferase</keyword>
<protein>
    <submittedName>
        <fullName evidence="4">Glycosyltransferase family 2 protein</fullName>
    </submittedName>
</protein>
<keyword evidence="3 4" id="KW-0808">Transferase</keyword>
<reference evidence="5" key="1">
    <citation type="submission" date="2019-01" db="EMBL/GenBank/DDBJ databases">
        <title>Cytophagaceae bacterium strain CAR-16.</title>
        <authorList>
            <person name="Chen W.-M."/>
        </authorList>
    </citation>
    <scope>NUCLEOTIDE SEQUENCE [LARGE SCALE GENOMIC DNA]</scope>
    <source>
        <strain evidence="5">CHR27</strain>
    </source>
</reference>
<dbReference type="PANTHER" id="PTHR43179">
    <property type="entry name" value="RHAMNOSYLTRANSFERASE WBBL"/>
    <property type="match status" value="1"/>
</dbReference>
<evidence type="ECO:0000256" key="2">
    <source>
        <dbReference type="ARBA" id="ARBA00022676"/>
    </source>
</evidence>
<dbReference type="PANTHER" id="PTHR43179:SF12">
    <property type="entry name" value="GALACTOFURANOSYLTRANSFERASE GLFT2"/>
    <property type="match status" value="1"/>
</dbReference>
<dbReference type="Gene3D" id="3.90.550.10">
    <property type="entry name" value="Spore Coat Polysaccharide Biosynthesis Protein SpsA, Chain A"/>
    <property type="match status" value="1"/>
</dbReference>
<dbReference type="SUPFAM" id="SSF53448">
    <property type="entry name" value="Nucleotide-diphospho-sugar transferases"/>
    <property type="match status" value="1"/>
</dbReference>
<keyword evidence="5" id="KW-1185">Reference proteome</keyword>
<name>A0A4Q1KKP1_9SPHN</name>
<dbReference type="Proteomes" id="UP000290958">
    <property type="component" value="Unassembled WGS sequence"/>
</dbReference>
<dbReference type="GO" id="GO:0016757">
    <property type="term" value="F:glycosyltransferase activity"/>
    <property type="evidence" value="ECO:0007669"/>
    <property type="project" value="UniProtKB-KW"/>
</dbReference>
<dbReference type="EMBL" id="SBKP01000003">
    <property type="protein sequence ID" value="RXR29950.1"/>
    <property type="molecule type" value="Genomic_DNA"/>
</dbReference>
<comment type="caution">
    <text evidence="4">The sequence shown here is derived from an EMBL/GenBank/DDBJ whole genome shotgun (WGS) entry which is preliminary data.</text>
</comment>
<dbReference type="InterPro" id="IPR029044">
    <property type="entry name" value="Nucleotide-diphossugar_trans"/>
</dbReference>
<comment type="similarity">
    <text evidence="1">Belongs to the glycosyltransferase 2 family.</text>
</comment>
<dbReference type="Pfam" id="PF13641">
    <property type="entry name" value="Glyco_tranf_2_3"/>
    <property type="match status" value="1"/>
</dbReference>
<sequence>MSAAPFPVSICIVAFHNAEEIAGCLAALGQSTYTDFDVVICENGGERSFARLKAAVPERLPGGQAVECLLAPGNLGYAGGVNLAMRARPDAAAWWIVNPDTAPDAGALAALVERLRRGDCHMVGGVLHDADGRVQAYGGHWRYWFARAVSIGMGARLSDPVDPAAIEARMNYVLGASMLVDRLFVERVGLMRDEYFLYCEEVEWGLRARKLGLKLGFAPDARVRHDQGSTTGSAGAIKSRKRLPIYMDERNKLHVVRDISGWRLPVAAMATLALLSLRYGARGAWRQWGYALSGWWAGIRGERGVPPMLG</sequence>
<evidence type="ECO:0000256" key="3">
    <source>
        <dbReference type="ARBA" id="ARBA00022679"/>
    </source>
</evidence>
<dbReference type="RefSeq" id="WP_129403490.1">
    <property type="nucleotide sequence ID" value="NZ_SBKP01000003.1"/>
</dbReference>
<gene>
    <name evidence="4" type="ORF">EQG66_05295</name>
</gene>
<dbReference type="AlphaFoldDB" id="A0A4Q1KKP1"/>
<evidence type="ECO:0000256" key="1">
    <source>
        <dbReference type="ARBA" id="ARBA00006739"/>
    </source>
</evidence>
<evidence type="ECO:0000313" key="5">
    <source>
        <dbReference type="Proteomes" id="UP000290958"/>
    </source>
</evidence>
<dbReference type="OrthoDB" id="9771846at2"/>
<accession>A0A4Q1KKP1</accession>
<organism evidence="4 5">
    <name type="scientific">Sphingobium fluviale</name>
    <dbReference type="NCBI Taxonomy" id="2506423"/>
    <lineage>
        <taxon>Bacteria</taxon>
        <taxon>Pseudomonadati</taxon>
        <taxon>Pseudomonadota</taxon>
        <taxon>Alphaproteobacteria</taxon>
        <taxon>Sphingomonadales</taxon>
        <taxon>Sphingomonadaceae</taxon>
        <taxon>Sphingobium</taxon>
    </lineage>
</organism>
<evidence type="ECO:0000313" key="4">
    <source>
        <dbReference type="EMBL" id="RXR29950.1"/>
    </source>
</evidence>